<dbReference type="InterPro" id="IPR011322">
    <property type="entry name" value="N-reg_PII-like_a/b"/>
</dbReference>
<name>A0A8H9GIQ0_9MICO</name>
<dbReference type="InterPro" id="IPR015867">
    <property type="entry name" value="N-reg_PII/ATP_PRibTrfase_C"/>
</dbReference>
<dbReference type="PANTHER" id="PTHR23419">
    <property type="entry name" value="DIVALENT CATION TOLERANCE CUTA-RELATED"/>
    <property type="match status" value="1"/>
</dbReference>
<protein>
    <submittedName>
        <fullName evidence="2">Divalent cation tolerance protein</fullName>
    </submittedName>
</protein>
<keyword evidence="3" id="KW-1185">Reference proteome</keyword>
<gene>
    <name evidence="2" type="primary">cutA</name>
    <name evidence="2" type="ORF">GCM10010102_26570</name>
</gene>
<accession>A0A8H9GIQ0</accession>
<comment type="similarity">
    <text evidence="1">Belongs to the CutA family.</text>
</comment>
<reference evidence="2" key="1">
    <citation type="journal article" date="2014" name="Int. J. Syst. Evol. Microbiol.">
        <title>Complete genome sequence of Corynebacterium casei LMG S-19264T (=DSM 44701T), isolated from a smear-ripened cheese.</title>
        <authorList>
            <consortium name="US DOE Joint Genome Institute (JGI-PGF)"/>
            <person name="Walter F."/>
            <person name="Albersmeier A."/>
            <person name="Kalinowski J."/>
            <person name="Ruckert C."/>
        </authorList>
    </citation>
    <scope>NUCLEOTIDE SEQUENCE</scope>
    <source>
        <strain evidence="2">JCM 3051</strain>
    </source>
</reference>
<evidence type="ECO:0000313" key="3">
    <source>
        <dbReference type="Proteomes" id="UP000655589"/>
    </source>
</evidence>
<evidence type="ECO:0000256" key="1">
    <source>
        <dbReference type="ARBA" id="ARBA00010169"/>
    </source>
</evidence>
<dbReference type="Pfam" id="PF03091">
    <property type="entry name" value="CutA1"/>
    <property type="match status" value="1"/>
</dbReference>
<sequence>MTTASAPVRFVGMEWRDVELVQVATTVDTVEAAQAIASSAVGRRLAACAQTEGPITSVYRWDGAVQTDTEWRVVLKTTAALAERLTEHLVREHSYEVPEVVVTPLIGGNPEYLRWIRDETADGTAPEPRDA</sequence>
<dbReference type="EMBL" id="BMPT01000010">
    <property type="protein sequence ID" value="GGM29708.1"/>
    <property type="molecule type" value="Genomic_DNA"/>
</dbReference>
<dbReference type="Gene3D" id="3.30.70.120">
    <property type="match status" value="1"/>
</dbReference>
<dbReference type="SUPFAM" id="SSF54913">
    <property type="entry name" value="GlnB-like"/>
    <property type="match status" value="1"/>
</dbReference>
<dbReference type="InterPro" id="IPR004323">
    <property type="entry name" value="Ion_tolerance_CutA"/>
</dbReference>
<dbReference type="PANTHER" id="PTHR23419:SF8">
    <property type="entry name" value="FI09726P"/>
    <property type="match status" value="1"/>
</dbReference>
<dbReference type="GO" id="GO:0010038">
    <property type="term" value="P:response to metal ion"/>
    <property type="evidence" value="ECO:0007669"/>
    <property type="project" value="InterPro"/>
</dbReference>
<dbReference type="Proteomes" id="UP000655589">
    <property type="component" value="Unassembled WGS sequence"/>
</dbReference>
<reference evidence="2" key="2">
    <citation type="submission" date="2020-09" db="EMBL/GenBank/DDBJ databases">
        <authorList>
            <person name="Sun Q."/>
            <person name="Ohkuma M."/>
        </authorList>
    </citation>
    <scope>NUCLEOTIDE SEQUENCE</scope>
    <source>
        <strain evidence="2">JCM 3051</strain>
    </source>
</reference>
<comment type="caution">
    <text evidence="2">The sequence shown here is derived from an EMBL/GenBank/DDBJ whole genome shotgun (WGS) entry which is preliminary data.</text>
</comment>
<evidence type="ECO:0000313" key="2">
    <source>
        <dbReference type="EMBL" id="GGM29708.1"/>
    </source>
</evidence>
<dbReference type="AlphaFoldDB" id="A0A8H9GIQ0"/>
<organism evidence="2 3">
    <name type="scientific">Promicromonospora citrea</name>
    <dbReference type="NCBI Taxonomy" id="43677"/>
    <lineage>
        <taxon>Bacteria</taxon>
        <taxon>Bacillati</taxon>
        <taxon>Actinomycetota</taxon>
        <taxon>Actinomycetes</taxon>
        <taxon>Micrococcales</taxon>
        <taxon>Promicromonosporaceae</taxon>
        <taxon>Promicromonospora</taxon>
    </lineage>
</organism>
<proteinExistence type="inferred from homology"/>
<dbReference type="GO" id="GO:0005507">
    <property type="term" value="F:copper ion binding"/>
    <property type="evidence" value="ECO:0007669"/>
    <property type="project" value="TreeGrafter"/>
</dbReference>